<proteinExistence type="predicted"/>
<evidence type="ECO:0000313" key="3">
    <source>
        <dbReference type="Proteomes" id="UP000438120"/>
    </source>
</evidence>
<comment type="caution">
    <text evidence="2">The sequence shown here is derived from an EMBL/GenBank/DDBJ whole genome shotgun (WGS) entry which is preliminary data.</text>
</comment>
<protein>
    <submittedName>
        <fullName evidence="2">Competence protein</fullName>
    </submittedName>
</protein>
<sequence length="284" mass="32501">MYAALLKDELVLAVTEAAKARADMSYLNREPYRCPNCRQRVILILSEQAEAFFKHLRSYQGSAGEQAEHHTAKMMLKAALTAAGFPAQVEVPLAGGGIRADVLANSGLAFEVQCAPLGQAEFAHRHALYQEARVKDIWVVGQRHYLRGKLKQTQLIYFRENPHWQSYYLEVDPVRGLLRLKYQVLQEPLTQNLVYRQQDFTLDAKGIASLWHYRPPKLPDFQADCRRQRQYLQGQIQQKTRFGLKIAEAMYLKHLTLADLPSAAFASWRKPGEASWLERYLGAK</sequence>
<keyword evidence="3" id="KW-1185">Reference proteome</keyword>
<evidence type="ECO:0000313" key="2">
    <source>
        <dbReference type="EMBL" id="MST87807.1"/>
    </source>
</evidence>
<reference evidence="2 3" key="1">
    <citation type="submission" date="2019-08" db="EMBL/GenBank/DDBJ databases">
        <title>In-depth cultivation of the pig gut microbiome towards novel bacterial diversity and tailored functional studies.</title>
        <authorList>
            <person name="Wylensek D."/>
            <person name="Hitch T.C.A."/>
            <person name="Clavel T."/>
        </authorList>
    </citation>
    <scope>NUCLEOTIDE SEQUENCE [LARGE SCALE GENOMIC DNA]</scope>
    <source>
        <strain evidence="2 3">Bifido-178-WT-2B</strain>
    </source>
</reference>
<gene>
    <name evidence="2" type="ORF">FYJ62_09350</name>
</gene>
<dbReference type="AlphaFoldDB" id="A0A6A8MG68"/>
<organism evidence="2 3">
    <name type="scientific">Lactobacillus porci</name>
    <dbReference type="NCBI Taxonomy" id="2012477"/>
    <lineage>
        <taxon>Bacteria</taxon>
        <taxon>Bacillati</taxon>
        <taxon>Bacillota</taxon>
        <taxon>Bacilli</taxon>
        <taxon>Lactobacillales</taxon>
        <taxon>Lactobacillaceae</taxon>
        <taxon>Lactobacillus</taxon>
    </lineage>
</organism>
<dbReference type="InterPro" id="IPR010330">
    <property type="entry name" value="CoiA_nuc"/>
</dbReference>
<feature type="domain" description="Competence protein CoiA nuclease-like" evidence="1">
    <location>
        <begin position="65"/>
        <end position="167"/>
    </location>
</feature>
<dbReference type="EMBL" id="VUMX01000036">
    <property type="protein sequence ID" value="MST87807.1"/>
    <property type="molecule type" value="Genomic_DNA"/>
</dbReference>
<name>A0A6A8MG68_9LACO</name>
<dbReference type="Pfam" id="PF06054">
    <property type="entry name" value="CoiA_nuc"/>
    <property type="match status" value="1"/>
</dbReference>
<evidence type="ECO:0000259" key="1">
    <source>
        <dbReference type="Pfam" id="PF06054"/>
    </source>
</evidence>
<accession>A0A6A8MG68</accession>
<dbReference type="OrthoDB" id="3784230at2"/>
<dbReference type="RefSeq" id="WP_154549419.1">
    <property type="nucleotide sequence ID" value="NZ_JBKZBZ010000001.1"/>
</dbReference>
<dbReference type="Proteomes" id="UP000438120">
    <property type="component" value="Unassembled WGS sequence"/>
</dbReference>